<evidence type="ECO:0000256" key="1">
    <source>
        <dbReference type="SAM" id="MobiDB-lite"/>
    </source>
</evidence>
<dbReference type="Proteomes" id="UP000275846">
    <property type="component" value="Unassembled WGS sequence"/>
</dbReference>
<feature type="compositionally biased region" description="Polar residues" evidence="1">
    <location>
        <begin position="92"/>
        <end position="102"/>
    </location>
</feature>
<protein>
    <submittedName>
        <fullName evidence="2 4">Uncharacterized protein</fullName>
    </submittedName>
</protein>
<evidence type="ECO:0000313" key="3">
    <source>
        <dbReference type="Proteomes" id="UP000275846"/>
    </source>
</evidence>
<feature type="compositionally biased region" description="Polar residues" evidence="1">
    <location>
        <begin position="157"/>
        <end position="166"/>
    </location>
</feature>
<reference evidence="4" key="1">
    <citation type="submission" date="2016-06" db="UniProtKB">
        <authorList>
            <consortium name="WormBaseParasite"/>
        </authorList>
    </citation>
    <scope>IDENTIFICATION</scope>
</reference>
<organism evidence="4">
    <name type="scientific">Schistocephalus solidus</name>
    <name type="common">Tapeworm</name>
    <dbReference type="NCBI Taxonomy" id="70667"/>
    <lineage>
        <taxon>Eukaryota</taxon>
        <taxon>Metazoa</taxon>
        <taxon>Spiralia</taxon>
        <taxon>Lophotrochozoa</taxon>
        <taxon>Platyhelminthes</taxon>
        <taxon>Cestoda</taxon>
        <taxon>Eucestoda</taxon>
        <taxon>Diphyllobothriidea</taxon>
        <taxon>Diphyllobothriidae</taxon>
        <taxon>Schistocephalus</taxon>
    </lineage>
</organism>
<proteinExistence type="predicted"/>
<evidence type="ECO:0000313" key="4">
    <source>
        <dbReference type="WBParaSite" id="SSLN_0000078401-mRNA-1"/>
    </source>
</evidence>
<feature type="region of interest" description="Disordered" evidence="1">
    <location>
        <begin position="91"/>
        <end position="198"/>
    </location>
</feature>
<dbReference type="EMBL" id="UYSU01000725">
    <property type="protein sequence ID" value="VDL86165.1"/>
    <property type="molecule type" value="Genomic_DNA"/>
</dbReference>
<dbReference type="WBParaSite" id="SSLN_0000078401-mRNA-1">
    <property type="protein sequence ID" value="SSLN_0000078401-mRNA-1"/>
    <property type="gene ID" value="SSLN_0000078401"/>
</dbReference>
<reference evidence="2 3" key="2">
    <citation type="submission" date="2018-11" db="EMBL/GenBank/DDBJ databases">
        <authorList>
            <consortium name="Pathogen Informatics"/>
        </authorList>
    </citation>
    <scope>NUCLEOTIDE SEQUENCE [LARGE SCALE GENOMIC DNA]</scope>
    <source>
        <strain evidence="2 3">NST_G2</strain>
    </source>
</reference>
<accession>A0A183S953</accession>
<keyword evidence="3" id="KW-1185">Reference proteome</keyword>
<evidence type="ECO:0000313" key="2">
    <source>
        <dbReference type="EMBL" id="VDL86165.1"/>
    </source>
</evidence>
<dbReference type="AlphaFoldDB" id="A0A183S953"/>
<gene>
    <name evidence="2" type="ORF">SSLN_LOCUS751</name>
</gene>
<sequence length="237" mass="26238">MSTSLSSKQSWCWRHNEADIRPTIGIDDRFCHQHVLSISPLDENVVQQLPAPRPRVYPRGLPRPKAEECVGQQENTHTSVRPWGRRAAIRRSVSTSDLSSKAVTDVAARPSRQVAASVSPKKQLRADLPTEGVGPHNTNRPVRNRRAAVRRSVSTSDLPSETTTDATARPSRQMAASVSPKKQLRADQPSSKPHQTGAVKYLQTKLTGFTVHRTARQVAKDLQVYPPFSSIFLTAIL</sequence>
<dbReference type="STRING" id="70667.A0A183S953"/>
<name>A0A183S953_SCHSO</name>